<reference evidence="5" key="2">
    <citation type="submission" date="2018-10" db="EMBL/GenBank/DDBJ databases">
        <title>De novo assembly of a Great Dane genome.</title>
        <authorList>
            <person name="Kidd J.M."/>
            <person name="Pendleton A.L."/>
            <person name="Shen F."/>
            <person name="Emery S."/>
        </authorList>
    </citation>
    <scope>NUCLEOTIDE SEQUENCE [LARGE SCALE GENOMIC DNA]</scope>
    <source>
        <strain evidence="5">Great Dane</strain>
    </source>
</reference>
<dbReference type="AlphaFoldDB" id="A0A8C0MV81"/>
<proteinExistence type="predicted"/>
<evidence type="ECO:0000313" key="3">
    <source>
        <dbReference type="Ensembl" id="ENSCAFP00000056596.1"/>
    </source>
</evidence>
<dbReference type="PANTHER" id="PTHR10093">
    <property type="entry name" value="IRON-SULFUR CLUSTER ASSEMBLY ENZYME NIFU HOMOLOG"/>
    <property type="match status" value="1"/>
</dbReference>
<dbReference type="OrthoDB" id="1925777at2759"/>
<dbReference type="SUPFAM" id="SSF82649">
    <property type="entry name" value="SufE/NifU"/>
    <property type="match status" value="1"/>
</dbReference>
<dbReference type="Proteomes" id="UP000694542">
    <property type="component" value="Chromosome 15"/>
</dbReference>
<sequence>PGSSPASGSLRGACSSLCLCLSLSLCPACLEFLAPGRLSHKKVADHFGNPRNVESLDKTSKNVVTGLVGVPARGDVMTWWIQVDEKEKIVDARFKTFGSGSVIASSSLAPEWVTGQRVEEALTTKNRDIKELCLLPLKLHCSMIAKMQSRLPWLVKN</sequence>
<dbReference type="Proteomes" id="UP000694429">
    <property type="component" value="Chromosome 15"/>
</dbReference>
<dbReference type="Ensembl" id="ENSCAFT00030018362.1">
    <property type="protein sequence ID" value="ENSCAFP00030016035.1"/>
    <property type="gene ID" value="ENSCAFG00030009919.1"/>
</dbReference>
<feature type="domain" description="NIF system FeS cluster assembly NifU N-terminal" evidence="2">
    <location>
        <begin position="40"/>
        <end position="146"/>
    </location>
</feature>
<dbReference type="Pfam" id="PF01592">
    <property type="entry name" value="NifU_N"/>
    <property type="match status" value="1"/>
</dbReference>
<reference evidence="4" key="4">
    <citation type="submission" date="2025-05" db="UniProtKB">
        <authorList>
            <consortium name="Ensembl"/>
        </authorList>
    </citation>
    <scope>IDENTIFICATION</scope>
</reference>
<dbReference type="Gene3D" id="3.90.1010.10">
    <property type="match status" value="1"/>
</dbReference>
<accession>A0A8C0MV81</accession>
<organism evidence="4 7">
    <name type="scientific">Canis lupus familiaris</name>
    <name type="common">Dog</name>
    <name type="synonym">Canis familiaris</name>
    <dbReference type="NCBI Taxonomy" id="9615"/>
    <lineage>
        <taxon>Eukaryota</taxon>
        <taxon>Metazoa</taxon>
        <taxon>Chordata</taxon>
        <taxon>Craniata</taxon>
        <taxon>Vertebrata</taxon>
        <taxon>Euteleostomi</taxon>
        <taxon>Mammalia</taxon>
        <taxon>Eutheria</taxon>
        <taxon>Laurasiatheria</taxon>
        <taxon>Carnivora</taxon>
        <taxon>Caniformia</taxon>
        <taxon>Canidae</taxon>
        <taxon>Canis</taxon>
    </lineage>
</organism>
<feature type="chain" id="PRO_5044671721" description="NIF system FeS cluster assembly NifU N-terminal domain-containing protein" evidence="1">
    <location>
        <begin position="29"/>
        <end position="157"/>
    </location>
</feature>
<reference evidence="4" key="3">
    <citation type="submission" date="2019-03" db="EMBL/GenBank/DDBJ databases">
        <authorList>
            <person name="Warren W.C."/>
            <person name="Johnson G.S."/>
        </authorList>
    </citation>
    <scope>NUCLEOTIDE SEQUENCE [LARGE SCALE GENOMIC DNA]</scope>
    <source>
        <strain evidence="4">Basenji</strain>
    </source>
</reference>
<reference evidence="3 6" key="1">
    <citation type="journal article" date="2005" name="Nature">
        <title>Genome sequence, comparative analysis and haplotype structure of the domestic dog.</title>
        <authorList>
            <consortium name="Broad Sequencing Platform"/>
            <person name="Lindblad-Toh K."/>
            <person name="Wade C.M."/>
            <person name="Mikkelsen T.S."/>
            <person name="Karlsson E.K."/>
            <person name="Jaffe D.B."/>
            <person name="Kamal M."/>
            <person name="Clamp M."/>
            <person name="Chang J.L."/>
            <person name="Kulbokas E.J. III"/>
            <person name="Zody M.C."/>
            <person name="Mauceli E."/>
            <person name="Xie X."/>
            <person name="Breen M."/>
            <person name="Wayne R.K."/>
            <person name="Ostrander E.A."/>
            <person name="Ponting C.P."/>
            <person name="Galibert F."/>
            <person name="Smith D.R."/>
            <person name="DeJong P.J."/>
            <person name="Kirkness E."/>
            <person name="Alvarez P."/>
            <person name="Biagi T."/>
            <person name="Brockman W."/>
            <person name="Butler J."/>
            <person name="Chin C.W."/>
            <person name="Cook A."/>
            <person name="Cuff J."/>
            <person name="Daly M.J."/>
            <person name="DeCaprio D."/>
            <person name="Gnerre S."/>
            <person name="Grabherr M."/>
            <person name="Kellis M."/>
            <person name="Kleber M."/>
            <person name="Bardeleben C."/>
            <person name="Goodstadt L."/>
            <person name="Heger A."/>
            <person name="Hitte C."/>
            <person name="Kim L."/>
            <person name="Koepfli K.P."/>
            <person name="Parker H.G."/>
            <person name="Pollinger J.P."/>
            <person name="Searle S.M."/>
            <person name="Sutter N.B."/>
            <person name="Thomas R."/>
            <person name="Webber C."/>
            <person name="Baldwin J."/>
            <person name="Abebe A."/>
            <person name="Abouelleil A."/>
            <person name="Aftuck L."/>
            <person name="Ait-Zahra M."/>
            <person name="Aldredge T."/>
            <person name="Allen N."/>
            <person name="An P."/>
            <person name="Anderson S."/>
            <person name="Antoine C."/>
            <person name="Arachchi H."/>
            <person name="Aslam A."/>
            <person name="Ayotte L."/>
            <person name="Bachantsang P."/>
            <person name="Barry A."/>
            <person name="Bayul T."/>
            <person name="Benamara M."/>
            <person name="Berlin A."/>
            <person name="Bessette D."/>
            <person name="Blitshteyn B."/>
            <person name="Bloom T."/>
            <person name="Blye J."/>
            <person name="Boguslavskiy L."/>
            <person name="Bonnet C."/>
            <person name="Boukhgalter B."/>
            <person name="Brown A."/>
            <person name="Cahill P."/>
            <person name="Calixte N."/>
            <person name="Camarata J."/>
            <person name="Cheshatsang Y."/>
            <person name="Chu J."/>
            <person name="Citroen M."/>
            <person name="Collymore A."/>
            <person name="Cooke P."/>
            <person name="Dawoe T."/>
            <person name="Daza R."/>
            <person name="Decktor K."/>
            <person name="DeGray S."/>
            <person name="Dhargay N."/>
            <person name="Dooley K."/>
            <person name="Dooley K."/>
            <person name="Dorje P."/>
            <person name="Dorjee K."/>
            <person name="Dorris L."/>
            <person name="Duffey N."/>
            <person name="Dupes A."/>
            <person name="Egbiremolen O."/>
            <person name="Elong R."/>
            <person name="Falk J."/>
            <person name="Farina A."/>
            <person name="Faro S."/>
            <person name="Ferguson D."/>
            <person name="Ferreira P."/>
            <person name="Fisher S."/>
            <person name="FitzGerald M."/>
            <person name="Foley K."/>
            <person name="Foley C."/>
            <person name="Franke A."/>
            <person name="Friedrich D."/>
            <person name="Gage D."/>
            <person name="Garber M."/>
            <person name="Gearin G."/>
            <person name="Giannoukos G."/>
            <person name="Goode T."/>
            <person name="Goyette A."/>
            <person name="Graham J."/>
            <person name="Grandbois E."/>
            <person name="Gyaltsen K."/>
            <person name="Hafez N."/>
            <person name="Hagopian D."/>
            <person name="Hagos B."/>
            <person name="Hall J."/>
            <person name="Healy C."/>
            <person name="Hegarty R."/>
            <person name="Honan T."/>
            <person name="Horn A."/>
            <person name="Houde N."/>
            <person name="Hughes L."/>
            <person name="Hunnicutt L."/>
            <person name="Husby M."/>
            <person name="Jester B."/>
            <person name="Jones C."/>
            <person name="Kamat A."/>
            <person name="Kanga B."/>
            <person name="Kells C."/>
            <person name="Khazanovich D."/>
            <person name="Kieu A.C."/>
            <person name="Kisner P."/>
            <person name="Kumar M."/>
            <person name="Lance K."/>
            <person name="Landers T."/>
            <person name="Lara M."/>
            <person name="Lee W."/>
            <person name="Leger J.P."/>
            <person name="Lennon N."/>
            <person name="Leuper L."/>
            <person name="LeVine S."/>
            <person name="Liu J."/>
            <person name="Liu X."/>
            <person name="Lokyitsang Y."/>
            <person name="Lokyitsang T."/>
            <person name="Lui A."/>
            <person name="Macdonald J."/>
            <person name="Major J."/>
            <person name="Marabella R."/>
            <person name="Maru K."/>
            <person name="Matthews C."/>
            <person name="McDonough S."/>
            <person name="Mehta T."/>
            <person name="Meldrim J."/>
            <person name="Melnikov A."/>
            <person name="Meneus L."/>
            <person name="Mihalev A."/>
            <person name="Mihova T."/>
            <person name="Miller K."/>
            <person name="Mittelman R."/>
            <person name="Mlenga V."/>
            <person name="Mulrain L."/>
            <person name="Munson G."/>
            <person name="Navidi A."/>
            <person name="Naylor J."/>
            <person name="Nguyen T."/>
            <person name="Nguyen N."/>
            <person name="Nguyen C."/>
            <person name="Nguyen T."/>
            <person name="Nicol R."/>
            <person name="Norbu N."/>
            <person name="Norbu C."/>
            <person name="Novod N."/>
            <person name="Nyima T."/>
            <person name="Olandt P."/>
            <person name="O'Neill B."/>
            <person name="O'Neill K."/>
            <person name="Osman S."/>
            <person name="Oyono L."/>
            <person name="Patti C."/>
            <person name="Perrin D."/>
            <person name="Phunkhang P."/>
            <person name="Pierre F."/>
            <person name="Priest M."/>
            <person name="Rachupka A."/>
            <person name="Raghuraman S."/>
            <person name="Rameau R."/>
            <person name="Ray V."/>
            <person name="Raymond C."/>
            <person name="Rege F."/>
            <person name="Rise C."/>
            <person name="Rogers J."/>
            <person name="Rogov P."/>
            <person name="Sahalie J."/>
            <person name="Settipalli S."/>
            <person name="Sharpe T."/>
            <person name="Shea T."/>
            <person name="Sheehan M."/>
            <person name="Sherpa N."/>
            <person name="Shi J."/>
            <person name="Shih D."/>
            <person name="Sloan J."/>
            <person name="Smith C."/>
            <person name="Sparrow T."/>
            <person name="Stalker J."/>
            <person name="Stange-Thomann N."/>
            <person name="Stavropoulos S."/>
            <person name="Stone C."/>
            <person name="Stone S."/>
            <person name="Sykes S."/>
            <person name="Tchuinga P."/>
            <person name="Tenzing P."/>
            <person name="Tesfaye S."/>
            <person name="Thoulutsang D."/>
            <person name="Thoulutsang Y."/>
            <person name="Topham K."/>
            <person name="Topping I."/>
            <person name="Tsamla T."/>
            <person name="Vassiliev H."/>
            <person name="Venkataraman V."/>
            <person name="Vo A."/>
            <person name="Wangchuk T."/>
            <person name="Wangdi T."/>
            <person name="Weiand M."/>
            <person name="Wilkinson J."/>
            <person name="Wilson A."/>
            <person name="Yadav S."/>
            <person name="Yang S."/>
            <person name="Yang X."/>
            <person name="Young G."/>
            <person name="Yu Q."/>
            <person name="Zainoun J."/>
            <person name="Zembek L."/>
            <person name="Zimmer A."/>
            <person name="Lander E.S."/>
        </authorList>
    </citation>
    <scope>NUCLEOTIDE SEQUENCE [LARGE SCALE GENOMIC DNA]</scope>
    <source>
        <strain evidence="3">Boxer</strain>
    </source>
</reference>
<dbReference type="Ensembl" id="ENSCAFT00000069931.2">
    <property type="protein sequence ID" value="ENSCAFP00000056596.1"/>
    <property type="gene ID" value="ENSCAFG00000044652.2"/>
</dbReference>
<evidence type="ECO:0000313" key="7">
    <source>
        <dbReference type="Proteomes" id="UP000694429"/>
    </source>
</evidence>
<dbReference type="Proteomes" id="UP000002254">
    <property type="component" value="Chromosome 15"/>
</dbReference>
<feature type="signal peptide" evidence="1">
    <location>
        <begin position="1"/>
        <end position="28"/>
    </location>
</feature>
<evidence type="ECO:0000313" key="5">
    <source>
        <dbReference type="Ensembl" id="ENSCAFP00040026953.1"/>
    </source>
</evidence>
<dbReference type="CDD" id="cd06664">
    <property type="entry name" value="IscU_like"/>
    <property type="match status" value="1"/>
</dbReference>
<evidence type="ECO:0000313" key="6">
    <source>
        <dbReference type="Proteomes" id="UP000002254"/>
    </source>
</evidence>
<dbReference type="Ensembl" id="ENSCAFT00040031006.1">
    <property type="protein sequence ID" value="ENSCAFP00040026953.1"/>
    <property type="gene ID" value="ENSCAFG00040016796.1"/>
</dbReference>
<evidence type="ECO:0000313" key="4">
    <source>
        <dbReference type="Ensembl" id="ENSCAFP00030016035.1"/>
    </source>
</evidence>
<protein>
    <recommendedName>
        <fullName evidence="2">NIF system FeS cluster assembly NifU N-terminal domain-containing protein</fullName>
    </recommendedName>
</protein>
<evidence type="ECO:0000256" key="1">
    <source>
        <dbReference type="SAM" id="SignalP"/>
    </source>
</evidence>
<dbReference type="GO" id="GO:0005506">
    <property type="term" value="F:iron ion binding"/>
    <property type="evidence" value="ECO:0007669"/>
    <property type="project" value="InterPro"/>
</dbReference>
<keyword evidence="1" id="KW-0732">Signal</keyword>
<dbReference type="InterPro" id="IPR002871">
    <property type="entry name" value="NIF_FeS_clus_asmbl_NifU_N"/>
</dbReference>
<name>A0A8C0MV81_CANLF</name>
<dbReference type="GO" id="GO:0051536">
    <property type="term" value="F:iron-sulfur cluster binding"/>
    <property type="evidence" value="ECO:0007669"/>
    <property type="project" value="InterPro"/>
</dbReference>
<dbReference type="GO" id="GO:0016226">
    <property type="term" value="P:iron-sulfur cluster assembly"/>
    <property type="evidence" value="ECO:0007669"/>
    <property type="project" value="InterPro"/>
</dbReference>
<evidence type="ECO:0000259" key="2">
    <source>
        <dbReference type="Pfam" id="PF01592"/>
    </source>
</evidence>